<feature type="compositionally biased region" description="Basic and acidic residues" evidence="1">
    <location>
        <begin position="1"/>
        <end position="21"/>
    </location>
</feature>
<feature type="compositionally biased region" description="Basic residues" evidence="1">
    <location>
        <begin position="255"/>
        <end position="269"/>
    </location>
</feature>
<dbReference type="EMBL" id="KV918893">
    <property type="protein sequence ID" value="OSX75712.1"/>
    <property type="molecule type" value="Genomic_DNA"/>
</dbReference>
<feature type="region of interest" description="Disordered" evidence="1">
    <location>
        <begin position="1"/>
        <end position="48"/>
    </location>
</feature>
<protein>
    <submittedName>
        <fullName evidence="2">Uncharacterized protein</fullName>
    </submittedName>
</protein>
<feature type="region of interest" description="Disordered" evidence="1">
    <location>
        <begin position="237"/>
        <end position="299"/>
    </location>
</feature>
<feature type="compositionally biased region" description="Basic and acidic residues" evidence="1">
    <location>
        <begin position="270"/>
        <end position="283"/>
    </location>
</feature>
<sequence length="299" mass="33301">MVLQVERRPPHEGDVAPRHEAAGPARRGRRKERHQVRPRAVEARPRAKHDLAPVVVHVVEKGAPRARVEAAEARRVPLHRVRGGRQPVLVKVPRGRRREKKVRRDRRAVHDAERKGKGADARRRAAAREEEGRVEEGHHRVDGVGHRREHVEHRRRRRRKPPIAPPKARVERRQRRHVDGRLEGDRHEVVDKGKGKQPDGERCQVAAQGGDAADAAAAHVGRPVGDRRVRAIVAVGGGVGRPRSAGGVGAGWSPRARHCRPRRRRVRRGRREERGGGAAEKSEGGGAAGSSEGGHRRQQ</sequence>
<feature type="compositionally biased region" description="Basic residues" evidence="1">
    <location>
        <begin position="26"/>
        <end position="37"/>
    </location>
</feature>
<reference evidence="2 3" key="1">
    <citation type="submission" date="2017-03" db="EMBL/GenBank/DDBJ databases">
        <title>WGS assembly of Porphyra umbilicalis.</title>
        <authorList>
            <person name="Brawley S.H."/>
            <person name="Blouin N.A."/>
            <person name="Ficko-Blean E."/>
            <person name="Wheeler G.L."/>
            <person name="Lohr M."/>
            <person name="Goodson H.V."/>
            <person name="Jenkins J.W."/>
            <person name="Blaby-Haas C.E."/>
            <person name="Helliwell K.E."/>
            <person name="Chan C."/>
            <person name="Marriage T."/>
            <person name="Bhattacharya D."/>
            <person name="Klein A.S."/>
            <person name="Badis Y."/>
            <person name="Brodie J."/>
            <person name="Cao Y."/>
            <person name="Collen J."/>
            <person name="Dittami S.M."/>
            <person name="Gachon C.M."/>
            <person name="Green B.R."/>
            <person name="Karpowicz S."/>
            <person name="Kim J.W."/>
            <person name="Kudahl U."/>
            <person name="Lin S."/>
            <person name="Michel G."/>
            <person name="Mittag M."/>
            <person name="Olson B.J."/>
            <person name="Pangilinan J."/>
            <person name="Peng Y."/>
            <person name="Qiu H."/>
            <person name="Shu S."/>
            <person name="Singer J.T."/>
            <person name="Smith A.G."/>
            <person name="Sprecher B.N."/>
            <person name="Wagner V."/>
            <person name="Wang W."/>
            <person name="Wang Z.-Y."/>
            <person name="Yan J."/>
            <person name="Yarish C."/>
            <person name="Zoeuner-Riek S."/>
            <person name="Zhuang Y."/>
            <person name="Zou Y."/>
            <person name="Lindquist E.A."/>
            <person name="Grimwood J."/>
            <person name="Barry K."/>
            <person name="Rokhsar D.S."/>
            <person name="Schmutz J."/>
            <person name="Stiller J.W."/>
            <person name="Grossman A.R."/>
            <person name="Prochnik S.E."/>
        </authorList>
    </citation>
    <scope>NUCLEOTIDE SEQUENCE [LARGE SCALE GENOMIC DNA]</scope>
    <source>
        <strain evidence="2">4086291</strain>
    </source>
</reference>
<gene>
    <name evidence="2" type="ORF">BU14_0224s0010</name>
</gene>
<dbReference type="AlphaFoldDB" id="A0A1X6P4B9"/>
<evidence type="ECO:0000313" key="2">
    <source>
        <dbReference type="EMBL" id="OSX75712.1"/>
    </source>
</evidence>
<name>A0A1X6P4B9_PORUM</name>
<keyword evidence="3" id="KW-1185">Reference proteome</keyword>
<feature type="compositionally biased region" description="Low complexity" evidence="1">
    <location>
        <begin position="206"/>
        <end position="218"/>
    </location>
</feature>
<evidence type="ECO:0000313" key="3">
    <source>
        <dbReference type="Proteomes" id="UP000218209"/>
    </source>
</evidence>
<feature type="compositionally biased region" description="Gly residues" evidence="1">
    <location>
        <begin position="237"/>
        <end position="250"/>
    </location>
</feature>
<feature type="region of interest" description="Disordered" evidence="1">
    <location>
        <begin position="94"/>
        <end position="223"/>
    </location>
</feature>
<accession>A0A1X6P4B9</accession>
<dbReference type="Proteomes" id="UP000218209">
    <property type="component" value="Unassembled WGS sequence"/>
</dbReference>
<feature type="compositionally biased region" description="Basic and acidic residues" evidence="1">
    <location>
        <begin position="177"/>
        <end position="202"/>
    </location>
</feature>
<feature type="compositionally biased region" description="Basic and acidic residues" evidence="1">
    <location>
        <begin position="39"/>
        <end position="48"/>
    </location>
</feature>
<organism evidence="2 3">
    <name type="scientific">Porphyra umbilicalis</name>
    <name type="common">Purple laver</name>
    <name type="synonym">Red alga</name>
    <dbReference type="NCBI Taxonomy" id="2786"/>
    <lineage>
        <taxon>Eukaryota</taxon>
        <taxon>Rhodophyta</taxon>
        <taxon>Bangiophyceae</taxon>
        <taxon>Bangiales</taxon>
        <taxon>Bangiaceae</taxon>
        <taxon>Porphyra</taxon>
    </lineage>
</organism>
<evidence type="ECO:0000256" key="1">
    <source>
        <dbReference type="SAM" id="MobiDB-lite"/>
    </source>
</evidence>
<feature type="compositionally biased region" description="Basic residues" evidence="1">
    <location>
        <begin position="94"/>
        <end position="107"/>
    </location>
</feature>
<feature type="compositionally biased region" description="Basic and acidic residues" evidence="1">
    <location>
        <begin position="108"/>
        <end position="152"/>
    </location>
</feature>
<proteinExistence type="predicted"/>